<proteinExistence type="predicted"/>
<dbReference type="OMA" id="PYWIHRL"/>
<dbReference type="PANTHER" id="PTHR35758">
    <property type="entry name" value="TRANSMEMBRANE PROTEIN"/>
    <property type="match status" value="1"/>
</dbReference>
<comment type="caution">
    <text evidence="2">The sequence shown here is derived from an EMBL/GenBank/DDBJ whole genome shotgun (WGS) entry which is preliminary data.</text>
</comment>
<dbReference type="AlphaFoldDB" id="A0A200Q8M3"/>
<keyword evidence="3" id="KW-1185">Reference proteome</keyword>
<feature type="transmembrane region" description="Helical" evidence="1">
    <location>
        <begin position="79"/>
        <end position="102"/>
    </location>
</feature>
<protein>
    <recommendedName>
        <fullName evidence="4">Transmembrane protein</fullName>
    </recommendedName>
</protein>
<feature type="transmembrane region" description="Helical" evidence="1">
    <location>
        <begin position="48"/>
        <end position="67"/>
    </location>
</feature>
<gene>
    <name evidence="2" type="ORF">BVC80_1421g22</name>
</gene>
<evidence type="ECO:0000313" key="2">
    <source>
        <dbReference type="EMBL" id="OVA06833.1"/>
    </source>
</evidence>
<dbReference type="EMBL" id="MVGT01002712">
    <property type="protein sequence ID" value="OVA06833.1"/>
    <property type="molecule type" value="Genomic_DNA"/>
</dbReference>
<accession>A0A200Q8M3</accession>
<sequence>MGSSRRPSSNEKLVAISLALLAVLSPLYIDQKSLPEPEDDDDDHEFSLVSWLPLLLLVLMVAIYFSRKLDQSFTNFDPYWIHRVGGSSGGIVVLLMVIALVLKCKSSIMG</sequence>
<organism evidence="2 3">
    <name type="scientific">Macleaya cordata</name>
    <name type="common">Five-seeded plume-poppy</name>
    <name type="synonym">Bocconia cordata</name>
    <dbReference type="NCBI Taxonomy" id="56857"/>
    <lineage>
        <taxon>Eukaryota</taxon>
        <taxon>Viridiplantae</taxon>
        <taxon>Streptophyta</taxon>
        <taxon>Embryophyta</taxon>
        <taxon>Tracheophyta</taxon>
        <taxon>Spermatophyta</taxon>
        <taxon>Magnoliopsida</taxon>
        <taxon>Ranunculales</taxon>
        <taxon>Papaveraceae</taxon>
        <taxon>Papaveroideae</taxon>
        <taxon>Macleaya</taxon>
    </lineage>
</organism>
<dbReference type="InParanoid" id="A0A200Q8M3"/>
<dbReference type="PANTHER" id="PTHR35758:SF2">
    <property type="entry name" value="TRANSMEMBRANE PROTEIN"/>
    <property type="match status" value="1"/>
</dbReference>
<evidence type="ECO:0000313" key="3">
    <source>
        <dbReference type="Proteomes" id="UP000195402"/>
    </source>
</evidence>
<evidence type="ECO:0008006" key="4">
    <source>
        <dbReference type="Google" id="ProtNLM"/>
    </source>
</evidence>
<dbReference type="STRING" id="56857.A0A200Q8M3"/>
<dbReference type="FunCoup" id="A0A200Q8M3">
    <property type="interactions" value="140"/>
</dbReference>
<name>A0A200Q8M3_MACCD</name>
<evidence type="ECO:0000256" key="1">
    <source>
        <dbReference type="SAM" id="Phobius"/>
    </source>
</evidence>
<dbReference type="Proteomes" id="UP000195402">
    <property type="component" value="Unassembled WGS sequence"/>
</dbReference>
<reference evidence="2 3" key="1">
    <citation type="journal article" date="2017" name="Mol. Plant">
        <title>The Genome of Medicinal Plant Macleaya cordata Provides New Insights into Benzylisoquinoline Alkaloids Metabolism.</title>
        <authorList>
            <person name="Liu X."/>
            <person name="Liu Y."/>
            <person name="Huang P."/>
            <person name="Ma Y."/>
            <person name="Qing Z."/>
            <person name="Tang Q."/>
            <person name="Cao H."/>
            <person name="Cheng P."/>
            <person name="Zheng Y."/>
            <person name="Yuan Z."/>
            <person name="Zhou Y."/>
            <person name="Liu J."/>
            <person name="Tang Z."/>
            <person name="Zhuo Y."/>
            <person name="Zhang Y."/>
            <person name="Yu L."/>
            <person name="Huang J."/>
            <person name="Yang P."/>
            <person name="Peng Q."/>
            <person name="Zhang J."/>
            <person name="Jiang W."/>
            <person name="Zhang Z."/>
            <person name="Lin K."/>
            <person name="Ro D.K."/>
            <person name="Chen X."/>
            <person name="Xiong X."/>
            <person name="Shang Y."/>
            <person name="Huang S."/>
            <person name="Zeng J."/>
        </authorList>
    </citation>
    <scope>NUCLEOTIDE SEQUENCE [LARGE SCALE GENOMIC DNA]</scope>
    <source>
        <strain evidence="3">cv. BLH2017</strain>
        <tissue evidence="2">Root</tissue>
    </source>
</reference>
<keyword evidence="1" id="KW-1133">Transmembrane helix</keyword>
<keyword evidence="1" id="KW-0812">Transmembrane</keyword>
<keyword evidence="1" id="KW-0472">Membrane</keyword>